<dbReference type="AlphaFoldDB" id="A0AAV7TET3"/>
<accession>A0AAV7TET3</accession>
<sequence length="289" mass="30376">MGSPGGSVQFQWGAAGHRRAILPLCVSIASSVSSLWSASYSFCGKRRPGCSPIAPGVGRAQPGIPVSTPQVVLLPHRFRAGREASLTPILGPYPKPDDQRRPRRPPGVSAGRPLSHSGRARSPCPSLLQFSDTQSFGAPRPLAVVGSFPRPQVGRAYRCSYPPRGAFLLLGRGSSGQTRSGTPAARPAVRFGSGMAGVFTQDPGSGRGMGRRLLSSPAQLAQLEPTTQGRDGGSAAPKTTPPGYHLIPGTDRPGEGTLYPDNCRPLRSEGIKRAPSLGSWPRPLKNYSS</sequence>
<dbReference type="Proteomes" id="UP001066276">
    <property type="component" value="Chromosome 3_2"/>
</dbReference>
<feature type="region of interest" description="Disordered" evidence="1">
    <location>
        <begin position="85"/>
        <end position="132"/>
    </location>
</feature>
<evidence type="ECO:0000256" key="1">
    <source>
        <dbReference type="SAM" id="MobiDB-lite"/>
    </source>
</evidence>
<comment type="caution">
    <text evidence="2">The sequence shown here is derived from an EMBL/GenBank/DDBJ whole genome shotgun (WGS) entry which is preliminary data.</text>
</comment>
<protein>
    <submittedName>
        <fullName evidence="2">Uncharacterized protein</fullName>
    </submittedName>
</protein>
<gene>
    <name evidence="2" type="ORF">NDU88_000211</name>
</gene>
<evidence type="ECO:0000313" key="2">
    <source>
        <dbReference type="EMBL" id="KAJ1174920.1"/>
    </source>
</evidence>
<evidence type="ECO:0000313" key="3">
    <source>
        <dbReference type="Proteomes" id="UP001066276"/>
    </source>
</evidence>
<keyword evidence="3" id="KW-1185">Reference proteome</keyword>
<proteinExistence type="predicted"/>
<dbReference type="EMBL" id="JANPWB010000006">
    <property type="protein sequence ID" value="KAJ1174920.1"/>
    <property type="molecule type" value="Genomic_DNA"/>
</dbReference>
<reference evidence="2" key="1">
    <citation type="journal article" date="2022" name="bioRxiv">
        <title>Sequencing and chromosome-scale assembly of the giantPleurodeles waltlgenome.</title>
        <authorList>
            <person name="Brown T."/>
            <person name="Elewa A."/>
            <person name="Iarovenko S."/>
            <person name="Subramanian E."/>
            <person name="Araus A.J."/>
            <person name="Petzold A."/>
            <person name="Susuki M."/>
            <person name="Suzuki K.-i.T."/>
            <person name="Hayashi T."/>
            <person name="Toyoda A."/>
            <person name="Oliveira C."/>
            <person name="Osipova E."/>
            <person name="Leigh N.D."/>
            <person name="Simon A."/>
            <person name="Yun M.H."/>
        </authorList>
    </citation>
    <scope>NUCLEOTIDE SEQUENCE</scope>
    <source>
        <strain evidence="2">20211129_DDA</strain>
        <tissue evidence="2">Liver</tissue>
    </source>
</reference>
<feature type="region of interest" description="Disordered" evidence="1">
    <location>
        <begin position="223"/>
        <end position="289"/>
    </location>
</feature>
<organism evidence="2 3">
    <name type="scientific">Pleurodeles waltl</name>
    <name type="common">Iberian ribbed newt</name>
    <dbReference type="NCBI Taxonomy" id="8319"/>
    <lineage>
        <taxon>Eukaryota</taxon>
        <taxon>Metazoa</taxon>
        <taxon>Chordata</taxon>
        <taxon>Craniata</taxon>
        <taxon>Vertebrata</taxon>
        <taxon>Euteleostomi</taxon>
        <taxon>Amphibia</taxon>
        <taxon>Batrachia</taxon>
        <taxon>Caudata</taxon>
        <taxon>Salamandroidea</taxon>
        <taxon>Salamandridae</taxon>
        <taxon>Pleurodelinae</taxon>
        <taxon>Pleurodeles</taxon>
    </lineage>
</organism>
<name>A0AAV7TET3_PLEWA</name>